<gene>
    <name evidence="1" type="ORF">IQ217_05685</name>
</gene>
<proteinExistence type="predicted"/>
<dbReference type="InterPro" id="IPR019239">
    <property type="entry name" value="VapB_antitoxin"/>
</dbReference>
<sequence>MQITINLDDSLLNKAFQLTHLSTKEELLNLALEEFVRSRRKKNLLDLAGQIQFAKDFDHKDLRDTRYAAD</sequence>
<accession>A0ABR9VPS7</accession>
<keyword evidence="2" id="KW-1185">Reference proteome</keyword>
<comment type="caution">
    <text evidence="1">The sequence shown here is derived from an EMBL/GenBank/DDBJ whole genome shotgun (WGS) entry which is preliminary data.</text>
</comment>
<dbReference type="Proteomes" id="UP000658720">
    <property type="component" value="Unassembled WGS sequence"/>
</dbReference>
<organism evidence="1 2">
    <name type="scientific">Synechocystis salina LEGE 00031</name>
    <dbReference type="NCBI Taxonomy" id="1828736"/>
    <lineage>
        <taxon>Bacteria</taxon>
        <taxon>Bacillati</taxon>
        <taxon>Cyanobacteriota</taxon>
        <taxon>Cyanophyceae</taxon>
        <taxon>Synechococcales</taxon>
        <taxon>Merismopediaceae</taxon>
        <taxon>Synechocystis</taxon>
    </lineage>
</organism>
<dbReference type="RefSeq" id="WP_194019233.1">
    <property type="nucleotide sequence ID" value="NZ_JADEVV010000012.1"/>
</dbReference>
<dbReference type="Pfam" id="PF09957">
    <property type="entry name" value="VapB_antitoxin"/>
    <property type="match status" value="1"/>
</dbReference>
<evidence type="ECO:0000313" key="1">
    <source>
        <dbReference type="EMBL" id="MBE9253363.1"/>
    </source>
</evidence>
<dbReference type="EMBL" id="JADEVV010000012">
    <property type="protein sequence ID" value="MBE9253363.1"/>
    <property type="molecule type" value="Genomic_DNA"/>
</dbReference>
<name>A0ABR9VPS7_9SYNC</name>
<reference evidence="1 2" key="1">
    <citation type="submission" date="2020-10" db="EMBL/GenBank/DDBJ databases">
        <authorList>
            <person name="Castelo-Branco R."/>
            <person name="Eusebio N."/>
            <person name="Adriana R."/>
            <person name="Vieira A."/>
            <person name="Brugerolle De Fraissinette N."/>
            <person name="Rezende De Castro R."/>
            <person name="Schneider M.P."/>
            <person name="Vasconcelos V."/>
            <person name="Leao P.N."/>
        </authorList>
    </citation>
    <scope>NUCLEOTIDE SEQUENCE [LARGE SCALE GENOMIC DNA]</scope>
    <source>
        <strain evidence="1 2">LEGE 00031</strain>
    </source>
</reference>
<evidence type="ECO:0000313" key="2">
    <source>
        <dbReference type="Proteomes" id="UP000658720"/>
    </source>
</evidence>
<protein>
    <submittedName>
        <fullName evidence="1">Type II toxin-antitoxin system VapB family antitoxin</fullName>
    </submittedName>
</protein>